<evidence type="ECO:0000256" key="7">
    <source>
        <dbReference type="SAM" id="Phobius"/>
    </source>
</evidence>
<organism evidence="9">
    <name type="scientific">Chlorobium chlorochromatii (strain CaD3)</name>
    <dbReference type="NCBI Taxonomy" id="340177"/>
    <lineage>
        <taxon>Bacteria</taxon>
        <taxon>Pseudomonadati</taxon>
        <taxon>Chlorobiota</taxon>
        <taxon>Chlorobiia</taxon>
        <taxon>Chlorobiales</taxon>
        <taxon>Chlorobiaceae</taxon>
        <taxon>Chlorobium/Pelodictyon group</taxon>
        <taxon>Chlorobium</taxon>
    </lineage>
</organism>
<keyword evidence="5 7" id="KW-1133">Transmembrane helix</keyword>
<keyword evidence="2" id="KW-1003">Cell membrane</keyword>
<dbReference type="SMART" id="SM00014">
    <property type="entry name" value="acidPPc"/>
    <property type="match status" value="1"/>
</dbReference>
<dbReference type="EMBL" id="CP000108">
    <property type="protein sequence ID" value="ABB27880.1"/>
    <property type="molecule type" value="Genomic_DNA"/>
</dbReference>
<dbReference type="PANTHER" id="PTHR14969:SF62">
    <property type="entry name" value="DECAPRENYLPHOSPHORYL-5-PHOSPHORIBOSE PHOSPHATASE RV3807C-RELATED"/>
    <property type="match status" value="1"/>
</dbReference>
<dbReference type="GO" id="GO:0005886">
    <property type="term" value="C:plasma membrane"/>
    <property type="evidence" value="ECO:0007669"/>
    <property type="project" value="UniProtKB-SubCell"/>
</dbReference>
<protein>
    <submittedName>
        <fullName evidence="9">Phosphoesterase, PA-phosphatase related protein</fullName>
    </submittedName>
</protein>
<feature type="transmembrane region" description="Helical" evidence="7">
    <location>
        <begin position="147"/>
        <end position="165"/>
    </location>
</feature>
<dbReference type="InterPro" id="IPR000326">
    <property type="entry name" value="PAP2/HPO"/>
</dbReference>
<feature type="transmembrane region" description="Helical" evidence="7">
    <location>
        <begin position="95"/>
        <end position="116"/>
    </location>
</feature>
<evidence type="ECO:0000256" key="1">
    <source>
        <dbReference type="ARBA" id="ARBA00004651"/>
    </source>
</evidence>
<dbReference type="HOGENOM" id="CLU_072573_10_2_10"/>
<evidence type="ECO:0000313" key="9">
    <source>
        <dbReference type="EMBL" id="ABB27880.1"/>
    </source>
</evidence>
<dbReference type="Gene3D" id="1.20.144.10">
    <property type="entry name" value="Phosphatidic acid phosphatase type 2/haloperoxidase"/>
    <property type="match status" value="2"/>
</dbReference>
<gene>
    <name evidence="9" type="ordered locus">Cag_0607</name>
</gene>
<feature type="transmembrane region" description="Helical" evidence="7">
    <location>
        <begin position="26"/>
        <end position="43"/>
    </location>
</feature>
<keyword evidence="6 7" id="KW-0472">Membrane</keyword>
<dbReference type="GO" id="GO:0016787">
    <property type="term" value="F:hydrolase activity"/>
    <property type="evidence" value="ECO:0007669"/>
    <property type="project" value="UniProtKB-KW"/>
</dbReference>
<evidence type="ECO:0000256" key="2">
    <source>
        <dbReference type="ARBA" id="ARBA00022475"/>
    </source>
</evidence>
<accession>Q3ASZ5</accession>
<keyword evidence="3 7" id="KW-0812">Transmembrane</keyword>
<reference evidence="9" key="1">
    <citation type="submission" date="2005-08" db="EMBL/GenBank/DDBJ databases">
        <title>Complete sequence of Chlorobium chlorochromatii CaD3.</title>
        <authorList>
            <person name="Copeland A."/>
            <person name="Lucas S."/>
            <person name="Lapidus A."/>
            <person name="Barry K."/>
            <person name="Detter J.C."/>
            <person name="Glavina T."/>
            <person name="Hammon N."/>
            <person name="Israni S."/>
            <person name="Pitluck S."/>
            <person name="Bryant D."/>
            <person name="Schmutz J."/>
            <person name="Larimer F."/>
            <person name="Land M."/>
            <person name="Kyrpides N."/>
            <person name="Ivanova N."/>
            <person name="Richardson P."/>
        </authorList>
    </citation>
    <scope>NUCLEOTIDE SEQUENCE [LARGE SCALE GENOMIC DNA]</scope>
    <source>
        <strain evidence="9">CaD3</strain>
    </source>
</reference>
<comment type="subcellular location">
    <subcellularLocation>
        <location evidence="1">Cell membrane</location>
        <topology evidence="1">Multi-pass membrane protein</topology>
    </subcellularLocation>
</comment>
<dbReference type="SUPFAM" id="SSF48317">
    <property type="entry name" value="Acid phosphatase/Vanadium-dependent haloperoxidase"/>
    <property type="match status" value="1"/>
</dbReference>
<evidence type="ECO:0000256" key="4">
    <source>
        <dbReference type="ARBA" id="ARBA00022801"/>
    </source>
</evidence>
<dbReference type="InterPro" id="IPR036938">
    <property type="entry name" value="PAP2/HPO_sf"/>
</dbReference>
<dbReference type="PANTHER" id="PTHR14969">
    <property type="entry name" value="SPHINGOSINE-1-PHOSPHATE PHOSPHOHYDROLASE"/>
    <property type="match status" value="1"/>
</dbReference>
<feature type="domain" description="Phosphatidic acid phosphatase type 2/haloperoxidase" evidence="8">
    <location>
        <begin position="48"/>
        <end position="162"/>
    </location>
</feature>
<feature type="transmembrane region" description="Helical" evidence="7">
    <location>
        <begin position="50"/>
        <end position="71"/>
    </location>
</feature>
<dbReference type="AlphaFoldDB" id="Q3ASZ5"/>
<name>Q3ASZ5_CHLCH</name>
<sequence>MMWFHQHQEATLRTIFKQITTAGESHWYIILGLLLFIIFRKHLPKVASQGALLASSVVVSGIAALLFKTTFGRARPKLFLSDGIYGFNFFEIEHAWISFPSGHSATAFSVAMVLALCYPRWRWFWFAGGALIAFSRLILTQHYLSDVIAGSILGAFSTLLLYHHIFKATLHAPTNAKEL</sequence>
<dbReference type="KEGG" id="cch:Cag_0607"/>
<evidence type="ECO:0000256" key="6">
    <source>
        <dbReference type="ARBA" id="ARBA00023136"/>
    </source>
</evidence>
<proteinExistence type="predicted"/>
<dbReference type="OrthoDB" id="9773582at2"/>
<evidence type="ECO:0000256" key="5">
    <source>
        <dbReference type="ARBA" id="ARBA00022989"/>
    </source>
</evidence>
<feature type="transmembrane region" description="Helical" evidence="7">
    <location>
        <begin position="123"/>
        <end position="141"/>
    </location>
</feature>
<keyword evidence="4" id="KW-0378">Hydrolase</keyword>
<dbReference type="Pfam" id="PF01569">
    <property type="entry name" value="PAP2"/>
    <property type="match status" value="1"/>
</dbReference>
<dbReference type="eggNOG" id="COG0671">
    <property type="taxonomic scope" value="Bacteria"/>
</dbReference>
<dbReference type="STRING" id="340177.Cag_0607"/>
<evidence type="ECO:0000256" key="3">
    <source>
        <dbReference type="ARBA" id="ARBA00022692"/>
    </source>
</evidence>
<evidence type="ECO:0000259" key="8">
    <source>
        <dbReference type="SMART" id="SM00014"/>
    </source>
</evidence>